<name>A0ABZ1PLD4_9ACTN</name>
<sequence>MEFSDDQGLGTAIRNAYSPAWSARAAAGRHLAKSRAIDEVAEVLHRLLLDPQDTAVTWETAEALLGRKDAMGLRLVLLARSYAAEQATAEEIQAALDCNPDWMTTEGADRLIKHLRDLAMDEDAGVRDEARRILGRLRPR</sequence>
<accession>A0ABZ1PLD4</accession>
<proteinExistence type="predicted"/>
<gene>
    <name evidence="1" type="ORF">OG375_06490</name>
</gene>
<evidence type="ECO:0000313" key="2">
    <source>
        <dbReference type="Proteomes" id="UP001346877"/>
    </source>
</evidence>
<evidence type="ECO:0000313" key="1">
    <source>
        <dbReference type="EMBL" id="WUI83962.1"/>
    </source>
</evidence>
<protein>
    <recommendedName>
        <fullName evidence="3">HEAT repeat-containing protein</fullName>
    </recommendedName>
</protein>
<keyword evidence="2" id="KW-1185">Reference proteome</keyword>
<dbReference type="InterPro" id="IPR016024">
    <property type="entry name" value="ARM-type_fold"/>
</dbReference>
<dbReference type="RefSeq" id="WP_328373691.1">
    <property type="nucleotide sequence ID" value="NZ_CP107936.1"/>
</dbReference>
<dbReference type="SUPFAM" id="SSF48371">
    <property type="entry name" value="ARM repeat"/>
    <property type="match status" value="1"/>
</dbReference>
<evidence type="ECO:0008006" key="3">
    <source>
        <dbReference type="Google" id="ProtNLM"/>
    </source>
</evidence>
<reference evidence="1 2" key="1">
    <citation type="submission" date="2022-10" db="EMBL/GenBank/DDBJ databases">
        <title>The complete genomes of actinobacterial strains from the NBC collection.</title>
        <authorList>
            <person name="Joergensen T.S."/>
            <person name="Alvarez Arevalo M."/>
            <person name="Sterndorff E.B."/>
            <person name="Faurdal D."/>
            <person name="Vuksanovic O."/>
            <person name="Mourched A.-S."/>
            <person name="Charusanti P."/>
            <person name="Shaw S."/>
            <person name="Blin K."/>
            <person name="Weber T."/>
        </authorList>
    </citation>
    <scope>NUCLEOTIDE SEQUENCE [LARGE SCALE GENOMIC DNA]</scope>
    <source>
        <strain evidence="1 2">NBC_00396</strain>
    </source>
</reference>
<dbReference type="Proteomes" id="UP001346877">
    <property type="component" value="Chromosome"/>
</dbReference>
<dbReference type="EMBL" id="CP107941">
    <property type="protein sequence ID" value="WUI83962.1"/>
    <property type="molecule type" value="Genomic_DNA"/>
</dbReference>
<organism evidence="1 2">
    <name type="scientific">Micromonospora zamorensis</name>
    <dbReference type="NCBI Taxonomy" id="709883"/>
    <lineage>
        <taxon>Bacteria</taxon>
        <taxon>Bacillati</taxon>
        <taxon>Actinomycetota</taxon>
        <taxon>Actinomycetes</taxon>
        <taxon>Micromonosporales</taxon>
        <taxon>Micromonosporaceae</taxon>
        <taxon>Micromonospora</taxon>
    </lineage>
</organism>